<dbReference type="RefSeq" id="WP_163697751.1">
    <property type="nucleotide sequence ID" value="NZ_AP022595.1"/>
</dbReference>
<keyword evidence="1" id="KW-0812">Transmembrane</keyword>
<keyword evidence="3" id="KW-1185">Reference proteome</keyword>
<evidence type="ECO:0000313" key="3">
    <source>
        <dbReference type="Proteomes" id="UP000466445"/>
    </source>
</evidence>
<organism evidence="2 3">
    <name type="scientific">Mycolicibacterium sarraceniae</name>
    <dbReference type="NCBI Taxonomy" id="1534348"/>
    <lineage>
        <taxon>Bacteria</taxon>
        <taxon>Bacillati</taxon>
        <taxon>Actinomycetota</taxon>
        <taxon>Actinomycetes</taxon>
        <taxon>Mycobacteriales</taxon>
        <taxon>Mycobacteriaceae</taxon>
        <taxon>Mycolicibacterium</taxon>
    </lineage>
</organism>
<proteinExistence type="predicted"/>
<gene>
    <name evidence="2" type="ORF">MSAR_27760</name>
</gene>
<feature type="transmembrane region" description="Helical" evidence="1">
    <location>
        <begin position="57"/>
        <end position="76"/>
    </location>
</feature>
<dbReference type="AlphaFoldDB" id="A0A7I7SSP9"/>
<feature type="transmembrane region" description="Helical" evidence="1">
    <location>
        <begin position="28"/>
        <end position="51"/>
    </location>
</feature>
<accession>A0A7I7SSP9</accession>
<keyword evidence="1" id="KW-0472">Membrane</keyword>
<dbReference type="EMBL" id="AP022595">
    <property type="protein sequence ID" value="BBY59640.1"/>
    <property type="molecule type" value="Genomic_DNA"/>
</dbReference>
<protein>
    <submittedName>
        <fullName evidence="2">Uncharacterized protein</fullName>
    </submittedName>
</protein>
<evidence type="ECO:0000256" key="1">
    <source>
        <dbReference type="SAM" id="Phobius"/>
    </source>
</evidence>
<name>A0A7I7SSP9_9MYCO</name>
<evidence type="ECO:0000313" key="2">
    <source>
        <dbReference type="EMBL" id="BBY59640.1"/>
    </source>
</evidence>
<feature type="transmembrane region" description="Helical" evidence="1">
    <location>
        <begin position="115"/>
        <end position="136"/>
    </location>
</feature>
<feature type="transmembrane region" description="Helical" evidence="1">
    <location>
        <begin position="83"/>
        <end position="103"/>
    </location>
</feature>
<reference evidence="2 3" key="1">
    <citation type="journal article" date="2019" name="Emerg. Microbes Infect.">
        <title>Comprehensive subspecies identification of 175 nontuberculous mycobacteria species based on 7547 genomic profiles.</title>
        <authorList>
            <person name="Matsumoto Y."/>
            <person name="Kinjo T."/>
            <person name="Motooka D."/>
            <person name="Nabeya D."/>
            <person name="Jung N."/>
            <person name="Uechi K."/>
            <person name="Horii T."/>
            <person name="Iida T."/>
            <person name="Fujita J."/>
            <person name="Nakamura S."/>
        </authorList>
    </citation>
    <scope>NUCLEOTIDE SEQUENCE [LARGE SCALE GENOMIC DNA]</scope>
    <source>
        <strain evidence="2 3">JCM 30395</strain>
    </source>
</reference>
<keyword evidence="1" id="KW-1133">Transmembrane helix</keyword>
<sequence length="142" mass="14376">MTQRRRGAAGPAAITEDPGATDPATGTVVLALLAVDGVISAVTGALFLPLYLGSAPFPISALLSGLVNLALVWAAVHWTDSARLASLPLLTWLITVAALALGGPGGDIVFGGPGVMGYAVLLFLALGTAPPAWFLWRRSSAS</sequence>
<dbReference type="Proteomes" id="UP000466445">
    <property type="component" value="Chromosome"/>
</dbReference>
<dbReference type="KEGG" id="msar:MSAR_27760"/>